<dbReference type="Gene3D" id="3.30.420.10">
    <property type="entry name" value="Ribonuclease H-like superfamily/Ribonuclease H"/>
    <property type="match status" value="1"/>
</dbReference>
<evidence type="ECO:0000313" key="3">
    <source>
        <dbReference type="EMBL" id="ABW72065.1"/>
    </source>
</evidence>
<dbReference type="InterPro" id="IPR002156">
    <property type="entry name" value="RNaseH_domain"/>
</dbReference>
<accession>A8U3R2</accession>
<reference evidence="3" key="2">
    <citation type="journal article" date="2008" name="Fungal Genet. Biol.">
        <title>Genetics of avirulence genes in Blumeria graminis f.sp. hordei and physical mapping of AVR(a22) and AVR(a12).</title>
        <authorList>
            <person name="Skamnioti P."/>
            <person name="Pedersen C."/>
            <person name="Al-Chaarani G.R."/>
            <person name="Holefors A."/>
            <person name="Thordal-Christensen H."/>
            <person name="Brown J.K."/>
            <person name="Ridout C.J."/>
        </authorList>
    </citation>
    <scope>NUCLEOTIDE SEQUENCE</scope>
    <source>
        <strain evidence="3">C15</strain>
    </source>
</reference>
<dbReference type="AlphaFoldDB" id="A8U3R2"/>
<sequence>MGGSQRVRNQRPSTNSRTSPHRIRKEEPGVFADQECKLARAECHAVVTPEQRWVHAEKLRSTLRAAKKEHQTRQVEAITTPTAEFKLMRSAEPRQASSPPPLNHDGKMYADPAERAVILRDALLARHQATDDLPPLDVPSTNRIPWNDHVSDEEIRICTMGCVNTAPGADGISVELLQTCWKTIGPFTRHPFKLAEVVLIRKMNRDPTTVKGWRPIALLSCLGKELERLLAKRMAHLAVTLDVAGHQQFGALHKRSANDLVTCVVHDIEEASTQEWAVTFTTLDVQGAFDAVLHNRLLQQLGFWRSIAESAAIVQKEVDHLLEWLSNNAVSFDTNKSEVVQFPGRKREEPVGIRVNGVVIESADQIRWLGVHLDPRLDFKHHVTTWCGKALNVAQQMRRFNSAYRGAAPAALVRAVDTCIVPIATFGADVWWPRLKRPTGRGIITPRTSIFCEMIDKAILTGLRAALPVTRTTPNLALHREVGIPTGKIMLEGNRLRLSTRLHSLDNRHPLRTRAAVCPIYGTLKYKKIDRAPRNPEIHMSRVQRAYRELLDAEDAEPLPPACYPSSFDPRIEEEDKVTRLLHSVQASDICAYSDRSSEGHGRSAWGFVLKRDGKTLLKGCGIKHGGEVLDAEILGARKALEAALEAALGLLDRENGGRNGRQRVNVLIDSQSVVKALSTGTSTTSLDDVHQFRALSKNARVSVKWIPAHSGIEGNEEADRAARFRASGNLPIKESQPGSVTLAYVRRLMNQKRQALLDDWWEESCPPRYRKLCLLMRRRKPREQTLSRRLLRELISARTGHGNFASCHRRFNNFTSSMECACGGETSSLHFIHYRLQAHQTRRLRGTISHHDFAHKLLGPKCLENLTRFAQETGCFGHSPVSPSPTLSGDGDN</sequence>
<name>A8U3R2_BLUHO</name>
<organism evidence="3">
    <name type="scientific">Blumeria hordei</name>
    <name type="common">Barley powdery mildew</name>
    <name type="synonym">Blumeria graminis f. sp. hordei</name>
    <dbReference type="NCBI Taxonomy" id="2867405"/>
    <lineage>
        <taxon>Eukaryota</taxon>
        <taxon>Fungi</taxon>
        <taxon>Dikarya</taxon>
        <taxon>Ascomycota</taxon>
        <taxon>Pezizomycotina</taxon>
        <taxon>Leotiomycetes</taxon>
        <taxon>Erysiphales</taxon>
        <taxon>Erysiphaceae</taxon>
        <taxon>Blumeria</taxon>
    </lineage>
</organism>
<dbReference type="SUPFAM" id="SSF53098">
    <property type="entry name" value="Ribonuclease H-like"/>
    <property type="match status" value="1"/>
</dbReference>
<dbReference type="PROSITE" id="PS50879">
    <property type="entry name" value="RNASE_H_1"/>
    <property type="match status" value="1"/>
</dbReference>
<dbReference type="InterPro" id="IPR036397">
    <property type="entry name" value="RNaseH_sf"/>
</dbReference>
<reference evidence="3" key="1">
    <citation type="submission" date="2007-08" db="EMBL/GenBank/DDBJ databases">
        <authorList>
            <person name="Pedersen C.P."/>
            <person name="Holefors A."/>
            <person name="Thordal-Christensen H."/>
        </authorList>
    </citation>
    <scope>NUCLEOTIDE SEQUENCE</scope>
    <source>
        <strain evidence="3">C15</strain>
    </source>
</reference>
<feature type="region of interest" description="Disordered" evidence="1">
    <location>
        <begin position="1"/>
        <end position="29"/>
    </location>
</feature>
<dbReference type="EMBL" id="EU098096">
    <property type="protein sequence ID" value="ABW72065.1"/>
    <property type="molecule type" value="Genomic_DNA"/>
</dbReference>
<feature type="compositionally biased region" description="Polar residues" evidence="1">
    <location>
        <begin position="1"/>
        <end position="18"/>
    </location>
</feature>
<dbReference type="GO" id="GO:0003676">
    <property type="term" value="F:nucleic acid binding"/>
    <property type="evidence" value="ECO:0007669"/>
    <property type="project" value="InterPro"/>
</dbReference>
<protein>
    <submittedName>
        <fullName evidence="3">TE1b</fullName>
    </submittedName>
</protein>
<dbReference type="CDD" id="cd01650">
    <property type="entry name" value="RT_nLTR_like"/>
    <property type="match status" value="1"/>
</dbReference>
<evidence type="ECO:0000256" key="1">
    <source>
        <dbReference type="SAM" id="MobiDB-lite"/>
    </source>
</evidence>
<dbReference type="InterPro" id="IPR012337">
    <property type="entry name" value="RNaseH-like_sf"/>
</dbReference>
<dbReference type="GO" id="GO:0004523">
    <property type="term" value="F:RNA-DNA hybrid ribonuclease activity"/>
    <property type="evidence" value="ECO:0007669"/>
    <property type="project" value="InterPro"/>
</dbReference>
<feature type="domain" description="RNase H type-1" evidence="2">
    <location>
        <begin position="586"/>
        <end position="728"/>
    </location>
</feature>
<dbReference type="PANTHER" id="PTHR33481">
    <property type="entry name" value="REVERSE TRANSCRIPTASE"/>
    <property type="match status" value="1"/>
</dbReference>
<dbReference type="InterPro" id="IPR000477">
    <property type="entry name" value="RT_dom"/>
</dbReference>
<dbReference type="PANTHER" id="PTHR33481:SF1">
    <property type="entry name" value="ENDONUCLEASE_EXONUCLEASE_PHOSPHATASE DOMAIN-CONTAINING PROTEIN-RELATED"/>
    <property type="match status" value="1"/>
</dbReference>
<dbReference type="CDD" id="cd09276">
    <property type="entry name" value="Rnase_HI_RT_non_LTR"/>
    <property type="match status" value="1"/>
</dbReference>
<proteinExistence type="predicted"/>
<dbReference type="Pfam" id="PF00075">
    <property type="entry name" value="RNase_H"/>
    <property type="match status" value="1"/>
</dbReference>
<dbReference type="Pfam" id="PF00078">
    <property type="entry name" value="RVT_1"/>
    <property type="match status" value="1"/>
</dbReference>
<evidence type="ECO:0000259" key="2">
    <source>
        <dbReference type="PROSITE" id="PS50879"/>
    </source>
</evidence>